<gene>
    <name evidence="2" type="ORF">SBAD_LOCUS4017</name>
</gene>
<feature type="transmembrane region" description="Helical" evidence="1">
    <location>
        <begin position="156"/>
        <end position="176"/>
    </location>
</feature>
<keyword evidence="3" id="KW-1185">Reference proteome</keyword>
<dbReference type="OrthoDB" id="5911915at2759"/>
<evidence type="ECO:0000313" key="4">
    <source>
        <dbReference type="WBParaSite" id="SBAD_0000419301-mRNA-1"/>
    </source>
</evidence>
<keyword evidence="1" id="KW-1133">Transmembrane helix</keyword>
<proteinExistence type="predicted"/>
<reference evidence="2 3" key="2">
    <citation type="submission" date="2018-11" db="EMBL/GenBank/DDBJ databases">
        <authorList>
            <consortium name="Pathogen Informatics"/>
        </authorList>
    </citation>
    <scope>NUCLEOTIDE SEQUENCE [LARGE SCALE GENOMIC DNA]</scope>
</reference>
<feature type="transmembrane region" description="Helical" evidence="1">
    <location>
        <begin position="196"/>
        <end position="214"/>
    </location>
</feature>
<accession>A0A183IK71</accession>
<evidence type="ECO:0000256" key="1">
    <source>
        <dbReference type="SAM" id="Phobius"/>
    </source>
</evidence>
<keyword evidence="1" id="KW-0472">Membrane</keyword>
<sequence>MVARKKGATELGYEDPVIAQGKWRLFYPKIREEDPLYLDPPVKESIMGPAGVDTSLKTESYYRERPTNMSMEEWRKQLYFQTPTIQHIYKHWDISPEHPGLIFRPYIYGPEGPARVFSNCFCSPAHIRNYLASYRIFNWSFFNGAFGENCIEKTVAIAKSAALLWAPLCFFHYAFVDPPTLPLDYKKFLMNYPKTFATPTISAAVWAGLSCVVCRYRKKDDWINMFIGGIGAGLIVYTKCKCVVRIWYGFKRGVFYGGLAAFGSAAWRCLLDYEGSVLGYVPRKQCFYDEDPLAYKWWTMETNIKNVPAVRDW</sequence>
<dbReference type="AlphaFoldDB" id="A0A183IK71"/>
<protein>
    <submittedName>
        <fullName evidence="4">Complex I-B14.7</fullName>
    </submittedName>
</protein>
<evidence type="ECO:0000313" key="2">
    <source>
        <dbReference type="EMBL" id="VDP03089.1"/>
    </source>
</evidence>
<name>A0A183IK71_9BILA</name>
<dbReference type="EMBL" id="UZAM01008072">
    <property type="protein sequence ID" value="VDP03089.1"/>
    <property type="molecule type" value="Genomic_DNA"/>
</dbReference>
<evidence type="ECO:0000313" key="3">
    <source>
        <dbReference type="Proteomes" id="UP000270296"/>
    </source>
</evidence>
<feature type="transmembrane region" description="Helical" evidence="1">
    <location>
        <begin position="226"/>
        <end position="248"/>
    </location>
</feature>
<reference evidence="4" key="1">
    <citation type="submission" date="2016-06" db="UniProtKB">
        <authorList>
            <consortium name="WormBaseParasite"/>
        </authorList>
    </citation>
    <scope>IDENTIFICATION</scope>
</reference>
<dbReference type="WBParaSite" id="SBAD_0000419301-mRNA-1">
    <property type="protein sequence ID" value="SBAD_0000419301-mRNA-1"/>
    <property type="gene ID" value="SBAD_0000419301"/>
</dbReference>
<dbReference type="Proteomes" id="UP000270296">
    <property type="component" value="Unassembled WGS sequence"/>
</dbReference>
<organism evidence="4">
    <name type="scientific">Soboliphyme baturini</name>
    <dbReference type="NCBI Taxonomy" id="241478"/>
    <lineage>
        <taxon>Eukaryota</taxon>
        <taxon>Metazoa</taxon>
        <taxon>Ecdysozoa</taxon>
        <taxon>Nematoda</taxon>
        <taxon>Enoplea</taxon>
        <taxon>Dorylaimia</taxon>
        <taxon>Dioctophymatida</taxon>
        <taxon>Dioctophymatoidea</taxon>
        <taxon>Soboliphymatidae</taxon>
        <taxon>Soboliphyme</taxon>
    </lineage>
</organism>
<keyword evidence="1" id="KW-0812">Transmembrane</keyword>